<keyword evidence="8" id="KW-1185">Reference proteome</keyword>
<evidence type="ECO:0000313" key="8">
    <source>
        <dbReference type="Proteomes" id="UP001500236"/>
    </source>
</evidence>
<reference evidence="8" key="1">
    <citation type="journal article" date="2019" name="Int. J. Syst. Evol. Microbiol.">
        <title>The Global Catalogue of Microorganisms (GCM) 10K type strain sequencing project: providing services to taxonomists for standard genome sequencing and annotation.</title>
        <authorList>
            <consortium name="The Broad Institute Genomics Platform"/>
            <consortium name="The Broad Institute Genome Sequencing Center for Infectious Disease"/>
            <person name="Wu L."/>
            <person name="Ma J."/>
        </authorList>
    </citation>
    <scope>NUCLEOTIDE SEQUENCE [LARGE SCALE GENOMIC DNA]</scope>
    <source>
        <strain evidence="8">JCM 14309</strain>
    </source>
</reference>
<name>A0ABP6LWC0_9MICC</name>
<dbReference type="Pfam" id="PF02775">
    <property type="entry name" value="TPP_enzyme_C"/>
    <property type="match status" value="1"/>
</dbReference>
<evidence type="ECO:0000259" key="5">
    <source>
        <dbReference type="Pfam" id="PF02775"/>
    </source>
</evidence>
<evidence type="ECO:0000256" key="3">
    <source>
        <dbReference type="RuleBase" id="RU362132"/>
    </source>
</evidence>
<feature type="domain" description="Thiamine pyrophosphate enzyme TPP-binding" evidence="5">
    <location>
        <begin position="394"/>
        <end position="538"/>
    </location>
</feature>
<comment type="similarity">
    <text evidence="1 3">Belongs to the TPP enzyme family.</text>
</comment>
<protein>
    <submittedName>
        <fullName evidence="7">Thiamine pyrophosphate-binding protein</fullName>
    </submittedName>
</protein>
<feature type="domain" description="Thiamine pyrophosphate enzyme N-terminal TPP-binding" evidence="6">
    <location>
        <begin position="10"/>
        <end position="113"/>
    </location>
</feature>
<evidence type="ECO:0000256" key="1">
    <source>
        <dbReference type="ARBA" id="ARBA00007812"/>
    </source>
</evidence>
<evidence type="ECO:0000259" key="4">
    <source>
        <dbReference type="Pfam" id="PF00205"/>
    </source>
</evidence>
<dbReference type="SUPFAM" id="SSF52518">
    <property type="entry name" value="Thiamin diphosphate-binding fold (THDP-binding)"/>
    <property type="match status" value="2"/>
</dbReference>
<dbReference type="PANTHER" id="PTHR18968">
    <property type="entry name" value="THIAMINE PYROPHOSPHATE ENZYMES"/>
    <property type="match status" value="1"/>
</dbReference>
<keyword evidence="2 3" id="KW-0786">Thiamine pyrophosphate</keyword>
<dbReference type="Gene3D" id="3.40.50.1220">
    <property type="entry name" value="TPP-binding domain"/>
    <property type="match status" value="1"/>
</dbReference>
<dbReference type="SUPFAM" id="SSF52467">
    <property type="entry name" value="DHS-like NAD/FAD-binding domain"/>
    <property type="match status" value="1"/>
</dbReference>
<dbReference type="Pfam" id="PF00205">
    <property type="entry name" value="TPP_enzyme_M"/>
    <property type="match status" value="1"/>
</dbReference>
<evidence type="ECO:0000259" key="6">
    <source>
        <dbReference type="Pfam" id="PF02776"/>
    </source>
</evidence>
<dbReference type="RefSeq" id="WP_344682454.1">
    <property type="nucleotide sequence ID" value="NZ_BAAAVT010000008.1"/>
</dbReference>
<organism evidence="7 8">
    <name type="scientific">Nesterenkonia aethiopica</name>
    <dbReference type="NCBI Taxonomy" id="269144"/>
    <lineage>
        <taxon>Bacteria</taxon>
        <taxon>Bacillati</taxon>
        <taxon>Actinomycetota</taxon>
        <taxon>Actinomycetes</taxon>
        <taxon>Micrococcales</taxon>
        <taxon>Micrococcaceae</taxon>
        <taxon>Nesterenkonia</taxon>
    </lineage>
</organism>
<accession>A0ABP6LWC0</accession>
<dbReference type="CDD" id="cd00568">
    <property type="entry name" value="TPP_enzymes"/>
    <property type="match status" value="1"/>
</dbReference>
<gene>
    <name evidence="7" type="ORF">GCM10010529_15160</name>
</gene>
<dbReference type="Gene3D" id="3.40.50.970">
    <property type="match status" value="2"/>
</dbReference>
<dbReference type="InterPro" id="IPR029061">
    <property type="entry name" value="THDP-binding"/>
</dbReference>
<dbReference type="InterPro" id="IPR011766">
    <property type="entry name" value="TPP_enzyme_TPP-bd"/>
</dbReference>
<dbReference type="InterPro" id="IPR012000">
    <property type="entry name" value="Thiamin_PyroP_enz_cen_dom"/>
</dbReference>
<sequence>MSSADEAQLTVADAVGRTLAELGVRRVFGVVGSGNFTMTNALRRHGAAWTAARHEGGAATMADTYARTTGTVAVVTTHQGCGLTNAVTGITEAAKSRTPMIVLTADTGTSAVLSNFRIGQDALAESVGAVAERVHSAATAVQDTVRALRTAVVERRTVVLSVPTDLQVAPVPAEALSPAPAAPLAARVRPSQDAVTELADALAAAERPVIIAGRGGRHAGEELRALAEATGALTATSAAAHGLFRTDPFSLGISGGFSSDFTAATIRDSDLIVAFGCALNMWTMRHGGLIGEDARVVQVDVEAQALGAHRPVSLAVLGDAAETAAAVREELTSRSGHPGRVGRRTPAMRERIATMSRKNHEPFEDLSGDGTIDPRVLSIALDEALPAQRSVVIDSGNSMGYPAAYFRVPDEAGFCMTQAFQSIGLGLYGAVGVALAAPERLTVLGTGDGGFLMSISELETAVREGLAMVVVVYNDSAYGAEVHHFDASAEELEIVEFPETDIASIARGFGAEAMTVRSREDLTTVCARIAEGVDSVLVIDAKVASDGGAWWLAEAFRGH</sequence>
<dbReference type="EMBL" id="BAAAVT010000008">
    <property type="protein sequence ID" value="GAA3062843.1"/>
    <property type="molecule type" value="Genomic_DNA"/>
</dbReference>
<dbReference type="InterPro" id="IPR029035">
    <property type="entry name" value="DHS-like_NAD/FAD-binding_dom"/>
</dbReference>
<dbReference type="InterPro" id="IPR012001">
    <property type="entry name" value="Thiamin_PyroP_enz_TPP-bd_dom"/>
</dbReference>
<evidence type="ECO:0000256" key="2">
    <source>
        <dbReference type="ARBA" id="ARBA00023052"/>
    </source>
</evidence>
<dbReference type="Pfam" id="PF02776">
    <property type="entry name" value="TPP_enzyme_N"/>
    <property type="match status" value="1"/>
</dbReference>
<proteinExistence type="inferred from homology"/>
<dbReference type="PANTHER" id="PTHR18968:SF13">
    <property type="entry name" value="ACETOLACTATE SYNTHASE CATALYTIC SUBUNIT, MITOCHONDRIAL"/>
    <property type="match status" value="1"/>
</dbReference>
<feature type="domain" description="Thiamine pyrophosphate enzyme central" evidence="4">
    <location>
        <begin position="195"/>
        <end position="326"/>
    </location>
</feature>
<dbReference type="Proteomes" id="UP001500236">
    <property type="component" value="Unassembled WGS sequence"/>
</dbReference>
<dbReference type="InterPro" id="IPR045229">
    <property type="entry name" value="TPP_enz"/>
</dbReference>
<comment type="caution">
    <text evidence="7">The sequence shown here is derived from an EMBL/GenBank/DDBJ whole genome shotgun (WGS) entry which is preliminary data.</text>
</comment>
<evidence type="ECO:0000313" key="7">
    <source>
        <dbReference type="EMBL" id="GAA3062843.1"/>
    </source>
</evidence>